<dbReference type="SUPFAM" id="SSF50952">
    <property type="entry name" value="Soluble quinoprotein glucose dehydrogenase"/>
    <property type="match status" value="1"/>
</dbReference>
<keyword evidence="5" id="KW-1185">Reference proteome</keyword>
<feature type="domain" description="Glucose/Sorbosone dehydrogenase" evidence="3">
    <location>
        <begin position="79"/>
        <end position="406"/>
    </location>
</feature>
<reference evidence="4" key="1">
    <citation type="submission" date="2022-06" db="EMBL/GenBank/DDBJ databases">
        <title>Genome sequence of Phormidium yuhuli AB48 isolated from an industrial photobioreactor environment.</title>
        <authorList>
            <person name="Qiu Y."/>
            <person name="Noonan A.J.C."/>
            <person name="Dofher K."/>
            <person name="Koch M."/>
            <person name="Kieft B."/>
            <person name="Lin X."/>
            <person name="Ziels R.M."/>
            <person name="Hallam S.J."/>
        </authorList>
    </citation>
    <scope>NUCLEOTIDE SEQUENCE</scope>
    <source>
        <strain evidence="4">AB48</strain>
    </source>
</reference>
<feature type="region of interest" description="Disordered" evidence="1">
    <location>
        <begin position="32"/>
        <end position="66"/>
    </location>
</feature>
<name>A0ABY5AVC2_9CYAN</name>
<evidence type="ECO:0000313" key="5">
    <source>
        <dbReference type="Proteomes" id="UP001056708"/>
    </source>
</evidence>
<feature type="chain" id="PRO_5045818220" evidence="2">
    <location>
        <begin position="30"/>
        <end position="408"/>
    </location>
</feature>
<evidence type="ECO:0000256" key="1">
    <source>
        <dbReference type="SAM" id="MobiDB-lite"/>
    </source>
</evidence>
<dbReference type="PANTHER" id="PTHR19328">
    <property type="entry name" value="HEDGEHOG-INTERACTING PROTEIN"/>
    <property type="match status" value="1"/>
</dbReference>
<dbReference type="PANTHER" id="PTHR19328:SF75">
    <property type="entry name" value="ALDOSE SUGAR DEHYDROGENASE YLII"/>
    <property type="match status" value="1"/>
</dbReference>
<dbReference type="RefSeq" id="WP_252665165.1">
    <property type="nucleotide sequence ID" value="NZ_CP098611.1"/>
</dbReference>
<dbReference type="Pfam" id="PF07995">
    <property type="entry name" value="GSDH"/>
    <property type="match status" value="1"/>
</dbReference>
<evidence type="ECO:0000313" key="4">
    <source>
        <dbReference type="EMBL" id="USR92990.1"/>
    </source>
</evidence>
<keyword evidence="2" id="KW-0732">Signal</keyword>
<gene>
    <name evidence="4" type="ORF">NEA10_09835</name>
</gene>
<sequence length="408" mass="44130">MKPNLQPRTPVTGRFASSALVLLLISGCAAPTTVESPDESSPDTTAQVDTANSASPSPESQASLPLDRDWQLTTVVDDLEHPWGLAWLPDGTMLITERPGRLRLVRDGVLDPTPVSGVPEVLAINQGGLLDVAIHPRFEENSLVYLTYSDGTSDANQVQVARGEFQDDRLQNVEVIFTATPPKPQGQHFGSRMVWLPDETLLVSIGDGGNPPVELEGELIRLQAQNRESHLGSIVRLNDDGSIPEDNPWVNDGESDPAIWSYGHRNIQGLALDADSGGVWSTEHGARGGDELNRIQGGENYGWPLVTHSEEYTGGPISDRQTHPDKVDPYIVWTPAIAPSGLAVYHGDLFAGGLVSESVHHIQLDESGNVGDQRAIAIGQRVRDVREGPDGHLYVLTDAPQGQLIRLH</sequence>
<dbReference type="InterPro" id="IPR011042">
    <property type="entry name" value="6-blade_b-propeller_TolB-like"/>
</dbReference>
<dbReference type="InterPro" id="IPR011041">
    <property type="entry name" value="Quinoprot_gluc/sorb_DH_b-prop"/>
</dbReference>
<dbReference type="Proteomes" id="UP001056708">
    <property type="component" value="Chromosome"/>
</dbReference>
<feature type="signal peptide" evidence="2">
    <location>
        <begin position="1"/>
        <end position="29"/>
    </location>
</feature>
<feature type="compositionally biased region" description="Polar residues" evidence="1">
    <location>
        <begin position="42"/>
        <end position="63"/>
    </location>
</feature>
<evidence type="ECO:0000259" key="3">
    <source>
        <dbReference type="Pfam" id="PF07995"/>
    </source>
</evidence>
<dbReference type="PROSITE" id="PS51257">
    <property type="entry name" value="PROKAR_LIPOPROTEIN"/>
    <property type="match status" value="1"/>
</dbReference>
<proteinExistence type="predicted"/>
<dbReference type="Gene3D" id="2.120.10.30">
    <property type="entry name" value="TolB, C-terminal domain"/>
    <property type="match status" value="1"/>
</dbReference>
<dbReference type="EMBL" id="CP098611">
    <property type="protein sequence ID" value="USR92990.1"/>
    <property type="molecule type" value="Genomic_DNA"/>
</dbReference>
<dbReference type="InterPro" id="IPR012938">
    <property type="entry name" value="Glc/Sorbosone_DH"/>
</dbReference>
<organism evidence="4 5">
    <name type="scientific">Phormidium yuhuli AB48</name>
    <dbReference type="NCBI Taxonomy" id="2940671"/>
    <lineage>
        <taxon>Bacteria</taxon>
        <taxon>Bacillati</taxon>
        <taxon>Cyanobacteriota</taxon>
        <taxon>Cyanophyceae</taxon>
        <taxon>Oscillatoriophycideae</taxon>
        <taxon>Oscillatoriales</taxon>
        <taxon>Oscillatoriaceae</taxon>
        <taxon>Phormidium</taxon>
        <taxon>Phormidium yuhuli</taxon>
    </lineage>
</organism>
<accession>A0ABY5AVC2</accession>
<protein>
    <submittedName>
        <fullName evidence="4">PQQ-dependent sugar dehydrogenase</fullName>
    </submittedName>
</protein>
<evidence type="ECO:0000256" key="2">
    <source>
        <dbReference type="SAM" id="SignalP"/>
    </source>
</evidence>